<dbReference type="AlphaFoldDB" id="A0AAE0E014"/>
<evidence type="ECO:0000313" key="5">
    <source>
        <dbReference type="Proteomes" id="UP001281410"/>
    </source>
</evidence>
<dbReference type="Pfam" id="PF01612">
    <property type="entry name" value="DNA_pol_A_exo1"/>
    <property type="match status" value="1"/>
</dbReference>
<dbReference type="Gene3D" id="3.30.420.10">
    <property type="entry name" value="Ribonuclease H-like superfamily/Ribonuclease H"/>
    <property type="match status" value="1"/>
</dbReference>
<dbReference type="PANTHER" id="PTHR13620">
    <property type="entry name" value="3-5 EXONUCLEASE"/>
    <property type="match status" value="1"/>
</dbReference>
<accession>A0AAE0E014</accession>
<dbReference type="PANTHER" id="PTHR13620:SF102">
    <property type="entry name" value="PROTEIN RISC-INTERACTING CLEARING 3'-5' EXORIBONUCLEASE 2"/>
    <property type="match status" value="1"/>
</dbReference>
<sequence>MTTTHEIKMEDGTMVKTVAVYVHHRRKETLRPFLQRMYETSDMVIGLNMEWSSSPHEKVALLKPCSGVGCALIQLDLQDTKSPSYLNNLLANDDVIFAGVHLKERLKLLRKTYGFKIKNAVDLSVMAASVLHQPRLGAYGVRRLASEVLCQQWKPRPLSITDEDWPARHAELILNKSRFNKDQIECPTVEAYAAYKTAKRLLSEEIVPKTFEFISL</sequence>
<evidence type="ECO:0000256" key="2">
    <source>
        <dbReference type="ARBA" id="ARBA00022801"/>
    </source>
</evidence>
<dbReference type="GO" id="GO:0005634">
    <property type="term" value="C:nucleus"/>
    <property type="evidence" value="ECO:0007669"/>
    <property type="project" value="TreeGrafter"/>
</dbReference>
<comment type="caution">
    <text evidence="4">The sequence shown here is derived from an EMBL/GenBank/DDBJ whole genome shotgun (WGS) entry which is preliminary data.</text>
</comment>
<dbReference type="GO" id="GO:0003676">
    <property type="term" value="F:nucleic acid binding"/>
    <property type="evidence" value="ECO:0007669"/>
    <property type="project" value="InterPro"/>
</dbReference>
<reference evidence="4" key="1">
    <citation type="journal article" date="2023" name="Plant J.">
        <title>Genome sequences and population genomics provide insights into the demographic history, inbreeding, and mutation load of two 'living fossil' tree species of Dipteronia.</title>
        <authorList>
            <person name="Feng Y."/>
            <person name="Comes H.P."/>
            <person name="Chen J."/>
            <person name="Zhu S."/>
            <person name="Lu R."/>
            <person name="Zhang X."/>
            <person name="Li P."/>
            <person name="Qiu J."/>
            <person name="Olsen K.M."/>
            <person name="Qiu Y."/>
        </authorList>
    </citation>
    <scope>NUCLEOTIDE SEQUENCE</scope>
    <source>
        <strain evidence="4">NBL</strain>
    </source>
</reference>
<feature type="domain" description="3'-5' exonuclease" evidence="3">
    <location>
        <begin position="27"/>
        <end position="149"/>
    </location>
</feature>
<keyword evidence="2" id="KW-0378">Hydrolase</keyword>
<dbReference type="GO" id="GO:0008408">
    <property type="term" value="F:3'-5' exonuclease activity"/>
    <property type="evidence" value="ECO:0007669"/>
    <property type="project" value="InterPro"/>
</dbReference>
<keyword evidence="1" id="KW-0540">Nuclease</keyword>
<gene>
    <name evidence="4" type="ORF">Dsin_021247</name>
</gene>
<dbReference type="InterPro" id="IPR051132">
    <property type="entry name" value="3-5_Exonuclease_domain"/>
</dbReference>
<dbReference type="SUPFAM" id="SSF53098">
    <property type="entry name" value="Ribonuclease H-like"/>
    <property type="match status" value="1"/>
</dbReference>
<dbReference type="EMBL" id="JANJYJ010000007">
    <property type="protein sequence ID" value="KAK3197832.1"/>
    <property type="molecule type" value="Genomic_DNA"/>
</dbReference>
<dbReference type="GO" id="GO:0005737">
    <property type="term" value="C:cytoplasm"/>
    <property type="evidence" value="ECO:0007669"/>
    <property type="project" value="TreeGrafter"/>
</dbReference>
<name>A0AAE0E014_9ROSI</name>
<dbReference type="InterPro" id="IPR036397">
    <property type="entry name" value="RNaseH_sf"/>
</dbReference>
<evidence type="ECO:0000256" key="1">
    <source>
        <dbReference type="ARBA" id="ARBA00022722"/>
    </source>
</evidence>
<protein>
    <recommendedName>
        <fullName evidence="3">3'-5' exonuclease domain-containing protein</fullName>
    </recommendedName>
</protein>
<proteinExistence type="predicted"/>
<keyword evidence="5" id="KW-1185">Reference proteome</keyword>
<dbReference type="InterPro" id="IPR002562">
    <property type="entry name" value="3'-5'_exonuclease_dom"/>
</dbReference>
<organism evidence="4 5">
    <name type="scientific">Dipteronia sinensis</name>
    <dbReference type="NCBI Taxonomy" id="43782"/>
    <lineage>
        <taxon>Eukaryota</taxon>
        <taxon>Viridiplantae</taxon>
        <taxon>Streptophyta</taxon>
        <taxon>Embryophyta</taxon>
        <taxon>Tracheophyta</taxon>
        <taxon>Spermatophyta</taxon>
        <taxon>Magnoliopsida</taxon>
        <taxon>eudicotyledons</taxon>
        <taxon>Gunneridae</taxon>
        <taxon>Pentapetalae</taxon>
        <taxon>rosids</taxon>
        <taxon>malvids</taxon>
        <taxon>Sapindales</taxon>
        <taxon>Sapindaceae</taxon>
        <taxon>Hippocastanoideae</taxon>
        <taxon>Acereae</taxon>
        <taxon>Dipteronia</taxon>
    </lineage>
</organism>
<dbReference type="GO" id="GO:0006139">
    <property type="term" value="P:nucleobase-containing compound metabolic process"/>
    <property type="evidence" value="ECO:0007669"/>
    <property type="project" value="InterPro"/>
</dbReference>
<evidence type="ECO:0000259" key="3">
    <source>
        <dbReference type="Pfam" id="PF01612"/>
    </source>
</evidence>
<dbReference type="Proteomes" id="UP001281410">
    <property type="component" value="Unassembled WGS sequence"/>
</dbReference>
<evidence type="ECO:0000313" key="4">
    <source>
        <dbReference type="EMBL" id="KAK3197832.1"/>
    </source>
</evidence>
<dbReference type="InterPro" id="IPR012337">
    <property type="entry name" value="RNaseH-like_sf"/>
</dbReference>